<evidence type="ECO:0000313" key="3">
    <source>
        <dbReference type="Proteomes" id="UP000240317"/>
    </source>
</evidence>
<keyword evidence="1" id="KW-0812">Transmembrane</keyword>
<keyword evidence="1" id="KW-0472">Membrane</keyword>
<feature type="transmembrane region" description="Helical" evidence="1">
    <location>
        <begin position="82"/>
        <end position="102"/>
    </location>
</feature>
<feature type="transmembrane region" description="Helical" evidence="1">
    <location>
        <begin position="56"/>
        <end position="76"/>
    </location>
</feature>
<reference evidence="2 3" key="1">
    <citation type="submission" date="2018-03" db="EMBL/GenBank/DDBJ databases">
        <title>Draft genome of Deinococcus sp. OD32.</title>
        <authorList>
            <person name="Wang X.-P."/>
            <person name="Du Z.-J."/>
        </authorList>
    </citation>
    <scope>NUCLEOTIDE SEQUENCE [LARGE SCALE GENOMIC DNA]</scope>
    <source>
        <strain evidence="2 3">OD32</strain>
    </source>
</reference>
<proteinExistence type="predicted"/>
<dbReference type="Proteomes" id="UP000240317">
    <property type="component" value="Unassembled WGS sequence"/>
</dbReference>
<organism evidence="2 3">
    <name type="scientific">Deinococcus arcticus</name>
    <dbReference type="NCBI Taxonomy" id="2136176"/>
    <lineage>
        <taxon>Bacteria</taxon>
        <taxon>Thermotogati</taxon>
        <taxon>Deinococcota</taxon>
        <taxon>Deinococci</taxon>
        <taxon>Deinococcales</taxon>
        <taxon>Deinococcaceae</taxon>
        <taxon>Deinococcus</taxon>
    </lineage>
</organism>
<feature type="transmembrane region" description="Helical" evidence="1">
    <location>
        <begin position="20"/>
        <end position="44"/>
    </location>
</feature>
<name>A0A2T3W9J9_9DEIO</name>
<accession>A0A2T3W9J9</accession>
<protein>
    <submittedName>
        <fullName evidence="2">Uncharacterized protein</fullName>
    </submittedName>
</protein>
<comment type="caution">
    <text evidence="2">The sequence shown here is derived from an EMBL/GenBank/DDBJ whole genome shotgun (WGS) entry which is preliminary data.</text>
</comment>
<dbReference type="RefSeq" id="WP_107137464.1">
    <property type="nucleotide sequence ID" value="NZ_PYSV01000005.1"/>
</dbReference>
<evidence type="ECO:0000256" key="1">
    <source>
        <dbReference type="SAM" id="Phobius"/>
    </source>
</evidence>
<dbReference type="EMBL" id="PYSV01000005">
    <property type="protein sequence ID" value="PTA68590.1"/>
    <property type="molecule type" value="Genomic_DNA"/>
</dbReference>
<keyword evidence="1" id="KW-1133">Transmembrane helix</keyword>
<gene>
    <name evidence="2" type="ORF">C8263_07300</name>
</gene>
<evidence type="ECO:0000313" key="2">
    <source>
        <dbReference type="EMBL" id="PTA68590.1"/>
    </source>
</evidence>
<dbReference type="AlphaFoldDB" id="A0A2T3W9J9"/>
<dbReference type="OrthoDB" id="70829at2"/>
<sequence length="109" mass="11773">MDFNSIFGQVVPMYTQVNFWVTLAVTLVVWYAAAVGFAHVLFGGGARTPVNSAKQGMLLALLLVLTALAAGTYYLFMPADLIYMVTVSVTFLLLSLILSALFSKMGAEK</sequence>
<keyword evidence="3" id="KW-1185">Reference proteome</keyword>